<evidence type="ECO:0000313" key="14">
    <source>
        <dbReference type="Proteomes" id="UP000524187"/>
    </source>
</evidence>
<keyword evidence="11" id="KW-0552">Olfaction</keyword>
<keyword evidence="3 10" id="KW-0812">Transmembrane</keyword>
<comment type="subcellular location">
    <subcellularLocation>
        <location evidence="11">Cell membrane</location>
        <topology evidence="11">Multi-pass membrane protein</topology>
    </subcellularLocation>
    <subcellularLocation>
        <location evidence="2">Membrane</location>
        <topology evidence="2">Multi-pass membrane protein</topology>
    </subcellularLocation>
</comment>
<dbReference type="InterPro" id="IPR000725">
    <property type="entry name" value="Olfact_rcpt"/>
</dbReference>
<proteinExistence type="inferred from homology"/>
<dbReference type="InterPro" id="IPR017452">
    <property type="entry name" value="GPCR_Rhodpsn_7TM"/>
</dbReference>
<dbReference type="FunFam" id="1.20.1070.10:FF:000003">
    <property type="entry name" value="Olfactory receptor"/>
    <property type="match status" value="1"/>
</dbReference>
<dbReference type="SUPFAM" id="SSF81321">
    <property type="entry name" value="Family A G protein-coupled receptor-like"/>
    <property type="match status" value="1"/>
</dbReference>
<organism evidence="13 14">
    <name type="scientific">Casuarius casuarius</name>
    <name type="common">Southern cassowary</name>
    <name type="synonym">Struthio casuarius</name>
    <dbReference type="NCBI Taxonomy" id="8787"/>
    <lineage>
        <taxon>Eukaryota</taxon>
        <taxon>Metazoa</taxon>
        <taxon>Chordata</taxon>
        <taxon>Craniata</taxon>
        <taxon>Vertebrata</taxon>
        <taxon>Euteleostomi</taxon>
        <taxon>Archelosauria</taxon>
        <taxon>Archosauria</taxon>
        <taxon>Dinosauria</taxon>
        <taxon>Saurischia</taxon>
        <taxon>Theropoda</taxon>
        <taxon>Coelurosauria</taxon>
        <taxon>Aves</taxon>
        <taxon>Palaeognathae</taxon>
        <taxon>Casuariiformes</taxon>
        <taxon>Casuariidae</taxon>
        <taxon>Casuarius</taxon>
    </lineage>
</organism>
<dbReference type="Proteomes" id="UP000524187">
    <property type="component" value="Unassembled WGS sequence"/>
</dbReference>
<evidence type="ECO:0000256" key="1">
    <source>
        <dbReference type="ARBA" id="ARBA00002936"/>
    </source>
</evidence>
<keyword evidence="14" id="KW-1185">Reference proteome</keyword>
<keyword evidence="8" id="KW-0325">Glycoprotein</keyword>
<feature type="transmembrane region" description="Helical" evidence="11">
    <location>
        <begin position="31"/>
        <end position="54"/>
    </location>
</feature>
<dbReference type="PROSITE" id="PS00237">
    <property type="entry name" value="G_PROTEIN_RECEP_F1_1"/>
    <property type="match status" value="1"/>
</dbReference>
<dbReference type="AlphaFoldDB" id="A0A7K8NUJ4"/>
<dbReference type="InterPro" id="IPR000276">
    <property type="entry name" value="GPCR_Rhodpsn"/>
</dbReference>
<sequence>CLNREHLAMGRNHTYNKFILLGITDRPFAQIPLFGLFLLIYIVTLAGNIGIMALVWTDPRLHTPMYFFLTHLSFTDACYSTVVTPKMLVDLLLENKTISFAGCVTQFYGFAFFATAECYLLAVMAYDRYVAICNPLLYVMIISQQVRMQLVAASYLIGFLSATIYTGCTFGSSFCGPNLIDHFFCDTSPVLKLACSDTYRNETVIFVVFVINAVGTNVIILLSYSYILSTVLRMRSAQNRSRAFSTCASHLMAVSLYYGTGFFMYLQPSSSHTSLDKVVSVFYTLVTPMLNPPLYSLRNREVKDALAKCRRKIL</sequence>
<evidence type="ECO:0000256" key="5">
    <source>
        <dbReference type="ARBA" id="ARBA00023040"/>
    </source>
</evidence>
<dbReference type="PRINTS" id="PR00237">
    <property type="entry name" value="GPCRRHODOPSN"/>
</dbReference>
<feature type="transmembrane region" description="Helical" evidence="11">
    <location>
        <begin position="107"/>
        <end position="129"/>
    </location>
</feature>
<keyword evidence="11" id="KW-0716">Sensory transduction</keyword>
<keyword evidence="7 10" id="KW-0675">Receptor</keyword>
<keyword evidence="11" id="KW-1003">Cell membrane</keyword>
<evidence type="ECO:0000256" key="8">
    <source>
        <dbReference type="ARBA" id="ARBA00023180"/>
    </source>
</evidence>
<evidence type="ECO:0000313" key="13">
    <source>
        <dbReference type="EMBL" id="NXE56795.1"/>
    </source>
</evidence>
<evidence type="ECO:0000256" key="2">
    <source>
        <dbReference type="ARBA" id="ARBA00004141"/>
    </source>
</evidence>
<dbReference type="Gene3D" id="1.20.1070.10">
    <property type="entry name" value="Rhodopsin 7-helix transmembrane proteins"/>
    <property type="match status" value="1"/>
</dbReference>
<feature type="transmembrane region" description="Helical" evidence="11">
    <location>
        <begin position="204"/>
        <end position="227"/>
    </location>
</feature>
<feature type="domain" description="G-protein coupled receptors family 1 profile" evidence="12">
    <location>
        <begin position="47"/>
        <end position="295"/>
    </location>
</feature>
<feature type="transmembrane region" description="Helical" evidence="11">
    <location>
        <begin position="278"/>
        <end position="297"/>
    </location>
</feature>
<dbReference type="GO" id="GO:0004930">
    <property type="term" value="F:G protein-coupled receptor activity"/>
    <property type="evidence" value="ECO:0007669"/>
    <property type="project" value="UniProtKB-KW"/>
</dbReference>
<evidence type="ECO:0000256" key="4">
    <source>
        <dbReference type="ARBA" id="ARBA00022989"/>
    </source>
</evidence>
<comment type="function">
    <text evidence="1">Odorant receptor.</text>
</comment>
<dbReference type="PROSITE" id="PS50262">
    <property type="entry name" value="G_PROTEIN_RECEP_F1_2"/>
    <property type="match status" value="1"/>
</dbReference>
<keyword evidence="5 10" id="KW-0297">G-protein coupled receptor</keyword>
<keyword evidence="4 11" id="KW-1133">Transmembrane helix</keyword>
<comment type="similarity">
    <text evidence="10">Belongs to the G-protein coupled receptor 1 family.</text>
</comment>
<feature type="transmembrane region" description="Helical" evidence="11">
    <location>
        <begin position="150"/>
        <end position="174"/>
    </location>
</feature>
<feature type="non-terminal residue" evidence="13">
    <location>
        <position position="314"/>
    </location>
</feature>
<keyword evidence="9 10" id="KW-0807">Transducer</keyword>
<evidence type="ECO:0000256" key="10">
    <source>
        <dbReference type="RuleBase" id="RU000688"/>
    </source>
</evidence>
<dbReference type="CDD" id="cd15230">
    <property type="entry name" value="7tmA_OR5-like"/>
    <property type="match status" value="1"/>
</dbReference>
<evidence type="ECO:0000256" key="9">
    <source>
        <dbReference type="ARBA" id="ARBA00023224"/>
    </source>
</evidence>
<evidence type="ECO:0000256" key="7">
    <source>
        <dbReference type="ARBA" id="ARBA00023170"/>
    </source>
</evidence>
<dbReference type="EMBL" id="VWPT01000371">
    <property type="protein sequence ID" value="NXE56795.1"/>
    <property type="molecule type" value="Genomic_DNA"/>
</dbReference>
<evidence type="ECO:0000256" key="11">
    <source>
        <dbReference type="RuleBase" id="RU363047"/>
    </source>
</evidence>
<dbReference type="PANTHER" id="PTHR48018">
    <property type="entry name" value="OLFACTORY RECEPTOR"/>
    <property type="match status" value="1"/>
</dbReference>
<dbReference type="GO" id="GO:0005886">
    <property type="term" value="C:plasma membrane"/>
    <property type="evidence" value="ECO:0007669"/>
    <property type="project" value="UniProtKB-SubCell"/>
</dbReference>
<keyword evidence="6 11" id="KW-0472">Membrane</keyword>
<feature type="transmembrane region" description="Helical" evidence="11">
    <location>
        <begin position="248"/>
        <end position="266"/>
    </location>
</feature>
<evidence type="ECO:0000256" key="6">
    <source>
        <dbReference type="ARBA" id="ARBA00023136"/>
    </source>
</evidence>
<dbReference type="PRINTS" id="PR00245">
    <property type="entry name" value="OLFACTORYR"/>
</dbReference>
<dbReference type="GO" id="GO:0004984">
    <property type="term" value="F:olfactory receptor activity"/>
    <property type="evidence" value="ECO:0007669"/>
    <property type="project" value="InterPro"/>
</dbReference>
<name>A0A7K8NUJ4_CASCA</name>
<comment type="caution">
    <text evidence="13">The sequence shown here is derived from an EMBL/GenBank/DDBJ whole genome shotgun (WGS) entry which is preliminary data.</text>
</comment>
<reference evidence="13 14" key="1">
    <citation type="submission" date="2019-09" db="EMBL/GenBank/DDBJ databases">
        <title>Bird 10,000 Genomes (B10K) Project - Family phase.</title>
        <authorList>
            <person name="Zhang G."/>
        </authorList>
    </citation>
    <scope>NUCLEOTIDE SEQUENCE [LARGE SCALE GENOMIC DNA]</scope>
    <source>
        <strain evidence="13">B10K-LSUMZ-50683</strain>
        <tissue evidence="13">Muscle</tissue>
    </source>
</reference>
<accession>A0A7K8NUJ4</accession>
<evidence type="ECO:0000256" key="3">
    <source>
        <dbReference type="ARBA" id="ARBA00022692"/>
    </source>
</evidence>
<dbReference type="Pfam" id="PF13853">
    <property type="entry name" value="7tm_4"/>
    <property type="match status" value="1"/>
</dbReference>
<gene>
    <name evidence="13" type="ORF">CASCAS_R14490</name>
</gene>
<protein>
    <recommendedName>
        <fullName evidence="11">Olfactory receptor</fullName>
    </recommendedName>
</protein>
<feature type="non-terminal residue" evidence="13">
    <location>
        <position position="1"/>
    </location>
</feature>
<evidence type="ECO:0000259" key="12">
    <source>
        <dbReference type="PROSITE" id="PS50262"/>
    </source>
</evidence>